<name>A0A6S6S235_9GAMM</name>
<protein>
    <submittedName>
        <fullName evidence="2">Uncharacterized protein</fullName>
    </submittedName>
</protein>
<evidence type="ECO:0000256" key="1">
    <source>
        <dbReference type="SAM" id="MobiDB-lite"/>
    </source>
</evidence>
<accession>A0A6S6S235</accession>
<gene>
    <name evidence="2" type="ORF">HELGO_WM11245</name>
</gene>
<organism evidence="2">
    <name type="scientific">uncultured Thiotrichaceae bacterium</name>
    <dbReference type="NCBI Taxonomy" id="298394"/>
    <lineage>
        <taxon>Bacteria</taxon>
        <taxon>Pseudomonadati</taxon>
        <taxon>Pseudomonadota</taxon>
        <taxon>Gammaproteobacteria</taxon>
        <taxon>Thiotrichales</taxon>
        <taxon>Thiotrichaceae</taxon>
        <taxon>environmental samples</taxon>
    </lineage>
</organism>
<sequence>MMMSAKAEVVLPDVKSFNRSLKNGAELTKITYKANLGHVLNEGSIPPKIKGDWNDRSALTSGLFPIQAGQRIHLSFMSKTLEDAETLPSLWYEVRYYDANGVFTEPGGGGLTVIEPTWKKITFDAKPATSAMKYAEVWFVKYQDEMPKEWLEKIEEKKTRNANIEEHLKETPKEETSEDGSEEEERGRNALLKLYTPENIEAITRPIYISDVSIR</sequence>
<dbReference type="EMBL" id="CACVAY010000015">
    <property type="protein sequence ID" value="CAA6803610.1"/>
    <property type="molecule type" value="Genomic_DNA"/>
</dbReference>
<feature type="region of interest" description="Disordered" evidence="1">
    <location>
        <begin position="162"/>
        <end position="189"/>
    </location>
</feature>
<dbReference type="AlphaFoldDB" id="A0A6S6S235"/>
<evidence type="ECO:0000313" key="2">
    <source>
        <dbReference type="EMBL" id="CAA6803610.1"/>
    </source>
</evidence>
<proteinExistence type="predicted"/>
<feature type="compositionally biased region" description="Basic and acidic residues" evidence="1">
    <location>
        <begin position="162"/>
        <end position="175"/>
    </location>
</feature>
<reference evidence="2" key="1">
    <citation type="submission" date="2020-01" db="EMBL/GenBank/DDBJ databases">
        <authorList>
            <person name="Meier V. D."/>
            <person name="Meier V D."/>
        </authorList>
    </citation>
    <scope>NUCLEOTIDE SEQUENCE</scope>
    <source>
        <strain evidence="2">HLG_WM_MAG_07</strain>
    </source>
</reference>